<evidence type="ECO:0000256" key="2">
    <source>
        <dbReference type="ARBA" id="ARBA00022840"/>
    </source>
</evidence>
<dbReference type="SUPFAM" id="SSF50084">
    <property type="entry name" value="Myosin S1 fragment, N-terminal domain"/>
    <property type="match status" value="1"/>
</dbReference>
<keyword evidence="5" id="KW-1185">Reference proteome</keyword>
<dbReference type="OrthoDB" id="6108017at2759"/>
<dbReference type="AlphaFoldDB" id="A0A0V0YZS0"/>
<evidence type="ECO:0000256" key="1">
    <source>
        <dbReference type="ARBA" id="ARBA00022741"/>
    </source>
</evidence>
<protein>
    <recommendedName>
        <fullName evidence="3">Myosin N-terminal SH3-like domain-containing protein</fullName>
    </recommendedName>
</protein>
<evidence type="ECO:0000259" key="3">
    <source>
        <dbReference type="PROSITE" id="PS51844"/>
    </source>
</evidence>
<dbReference type="GO" id="GO:0005524">
    <property type="term" value="F:ATP binding"/>
    <property type="evidence" value="ECO:0007669"/>
    <property type="project" value="UniProtKB-KW"/>
</dbReference>
<feature type="domain" description="Myosin N-terminal SH3-like" evidence="3">
    <location>
        <begin position="21"/>
        <end position="60"/>
    </location>
</feature>
<evidence type="ECO:0000313" key="5">
    <source>
        <dbReference type="Proteomes" id="UP000054653"/>
    </source>
</evidence>
<feature type="non-terminal residue" evidence="4">
    <location>
        <position position="60"/>
    </location>
</feature>
<gene>
    <name evidence="4" type="ORF">T03_77</name>
</gene>
<name>A0A0V0YZS0_TRIBR</name>
<reference evidence="4 5" key="1">
    <citation type="submission" date="2015-01" db="EMBL/GenBank/DDBJ databases">
        <title>Evolution of Trichinella species and genotypes.</title>
        <authorList>
            <person name="Korhonen P.K."/>
            <person name="Edoardo P."/>
            <person name="Giuseppe L.R."/>
            <person name="Gasser R.B."/>
        </authorList>
    </citation>
    <scope>NUCLEOTIDE SEQUENCE [LARGE SCALE GENOMIC DNA]</scope>
    <source>
        <strain evidence="4">ISS120</strain>
    </source>
</reference>
<dbReference type="PROSITE" id="PS51844">
    <property type="entry name" value="SH3_LIKE"/>
    <property type="match status" value="1"/>
</dbReference>
<dbReference type="STRING" id="45882.A0A0V0YZS0"/>
<dbReference type="GO" id="GO:0003774">
    <property type="term" value="F:cytoskeletal motor activity"/>
    <property type="evidence" value="ECO:0007669"/>
    <property type="project" value="InterPro"/>
</dbReference>
<dbReference type="Proteomes" id="UP000054653">
    <property type="component" value="Unassembled WGS sequence"/>
</dbReference>
<keyword evidence="2" id="KW-0067">ATP-binding</keyword>
<dbReference type="InterPro" id="IPR004009">
    <property type="entry name" value="SH3_Myosin"/>
</dbReference>
<dbReference type="GO" id="GO:0016459">
    <property type="term" value="C:myosin complex"/>
    <property type="evidence" value="ECO:0007669"/>
    <property type="project" value="InterPro"/>
</dbReference>
<organism evidence="4 5">
    <name type="scientific">Trichinella britovi</name>
    <name type="common">Parasitic roundworm</name>
    <dbReference type="NCBI Taxonomy" id="45882"/>
    <lineage>
        <taxon>Eukaryota</taxon>
        <taxon>Metazoa</taxon>
        <taxon>Ecdysozoa</taxon>
        <taxon>Nematoda</taxon>
        <taxon>Enoplea</taxon>
        <taxon>Dorylaimia</taxon>
        <taxon>Trichinellida</taxon>
        <taxon>Trichinellidae</taxon>
        <taxon>Trichinella</taxon>
    </lineage>
</organism>
<dbReference type="EMBL" id="JYDI01004794">
    <property type="protein sequence ID" value="KRY05791.1"/>
    <property type="molecule type" value="Genomic_DNA"/>
</dbReference>
<keyword evidence="1" id="KW-0547">Nucleotide-binding</keyword>
<comment type="caution">
    <text evidence="4">The sequence shown here is derived from an EMBL/GenBank/DDBJ whole genome shotgun (WGS) entry which is preliminary data.</text>
</comment>
<evidence type="ECO:0000313" key="4">
    <source>
        <dbReference type="EMBL" id="KRY05791.1"/>
    </source>
</evidence>
<proteinExistence type="predicted"/>
<dbReference type="OMA" id="CLISFEL"/>
<sequence>MTKIKQQNDLDDNQFFQTNYSKGTSVWIADDKEIWISGNIIENSTADGGHFLTLQLENDK</sequence>
<accession>A0A0V0YZS0</accession>